<comment type="similarity">
    <text evidence="2">Belongs to the EamA transporter family.</text>
</comment>
<comment type="subcellular location">
    <subcellularLocation>
        <location evidence="1">Membrane</location>
        <topology evidence="1">Multi-pass membrane protein</topology>
    </subcellularLocation>
</comment>
<evidence type="ECO:0000313" key="8">
    <source>
        <dbReference type="EMBL" id="SEE64766.1"/>
    </source>
</evidence>
<proteinExistence type="inferred from homology"/>
<protein>
    <submittedName>
        <fullName evidence="8">Permease of the drug/metabolite transporter (DMT) superfamily</fullName>
    </submittedName>
</protein>
<keyword evidence="3 6" id="KW-0812">Transmembrane</keyword>
<reference evidence="8" key="1">
    <citation type="submission" date="2016-10" db="EMBL/GenBank/DDBJ databases">
        <authorList>
            <person name="Varghese N."/>
            <person name="Submissions S."/>
        </authorList>
    </citation>
    <scope>NUCLEOTIDE SEQUENCE [LARGE SCALE GENOMIC DNA]</scope>
    <source>
        <strain evidence="8">LMG 25555</strain>
    </source>
</reference>
<feature type="transmembrane region" description="Helical" evidence="6">
    <location>
        <begin position="286"/>
        <end position="303"/>
    </location>
</feature>
<sequence>MHTTYLPSWVTSKYTVYAKLVAVSCLWGGTFVAGRYLAADTAPLLSACLRFLMASLTLVLILSLQRKLKISLSLRQLLQLAVLGFFGVFAYNLFFFYGLHFINSSRASLIVALNPALIALTAFAFAGERLRPVNLAGIVLCIAGAMTVIVSKSAGSISLEAGAWRGDLLILGCVMSWVIYSVFARKLVGEIGPLHTVMYSVLAGTLMLLIAAIIQGDLNLSAVSQLRQSQWLSLVYLGVFGSALAYIWYYDGILKIGVTQSGAFIALNPLSAVALGMLILGERLSLPMVLGGLLAITGIVLCNRGPRSV</sequence>
<feature type="transmembrane region" description="Helical" evidence="6">
    <location>
        <begin position="262"/>
        <end position="280"/>
    </location>
</feature>
<feature type="domain" description="EamA" evidence="7">
    <location>
        <begin position="165"/>
        <end position="302"/>
    </location>
</feature>
<gene>
    <name evidence="8" type="ORF">SAMN04489800_1590</name>
</gene>
<dbReference type="PANTHER" id="PTHR32322:SF2">
    <property type="entry name" value="EAMA DOMAIN-CONTAINING PROTEIN"/>
    <property type="match status" value="1"/>
</dbReference>
<feature type="transmembrane region" description="Helical" evidence="6">
    <location>
        <begin position="20"/>
        <end position="38"/>
    </location>
</feature>
<name>A0A0J6GIF7_PSEDM</name>
<feature type="transmembrane region" description="Helical" evidence="6">
    <location>
        <begin position="77"/>
        <end position="101"/>
    </location>
</feature>
<feature type="transmembrane region" description="Helical" evidence="6">
    <location>
        <begin position="133"/>
        <end position="151"/>
    </location>
</feature>
<evidence type="ECO:0000256" key="1">
    <source>
        <dbReference type="ARBA" id="ARBA00004141"/>
    </source>
</evidence>
<feature type="transmembrane region" description="Helical" evidence="6">
    <location>
        <begin position="44"/>
        <end position="65"/>
    </location>
</feature>
<evidence type="ECO:0000256" key="3">
    <source>
        <dbReference type="ARBA" id="ARBA00022692"/>
    </source>
</evidence>
<evidence type="ECO:0000256" key="4">
    <source>
        <dbReference type="ARBA" id="ARBA00022989"/>
    </source>
</evidence>
<accession>A0A0J6GIF7</accession>
<keyword evidence="5 6" id="KW-0472">Membrane</keyword>
<dbReference type="PATRIC" id="fig|882211.3.peg.1469"/>
<feature type="transmembrane region" description="Helical" evidence="6">
    <location>
        <begin position="196"/>
        <end position="214"/>
    </location>
</feature>
<feature type="transmembrane region" description="Helical" evidence="6">
    <location>
        <begin position="107"/>
        <end position="126"/>
    </location>
</feature>
<feature type="transmembrane region" description="Helical" evidence="6">
    <location>
        <begin position="234"/>
        <end position="250"/>
    </location>
</feature>
<dbReference type="RefSeq" id="WP_048359246.1">
    <property type="nucleotide sequence ID" value="NZ_FNUD01000002.1"/>
</dbReference>
<evidence type="ECO:0000313" key="9">
    <source>
        <dbReference type="Proteomes" id="UP000183613"/>
    </source>
</evidence>
<dbReference type="PANTHER" id="PTHR32322">
    <property type="entry name" value="INNER MEMBRANE TRANSPORTER"/>
    <property type="match status" value="1"/>
</dbReference>
<evidence type="ECO:0000256" key="2">
    <source>
        <dbReference type="ARBA" id="ARBA00007362"/>
    </source>
</evidence>
<dbReference type="Gene3D" id="1.10.3730.20">
    <property type="match status" value="1"/>
</dbReference>
<dbReference type="SUPFAM" id="SSF103481">
    <property type="entry name" value="Multidrug resistance efflux transporter EmrE"/>
    <property type="match status" value="2"/>
</dbReference>
<evidence type="ECO:0000256" key="5">
    <source>
        <dbReference type="ARBA" id="ARBA00023136"/>
    </source>
</evidence>
<evidence type="ECO:0000256" key="6">
    <source>
        <dbReference type="SAM" id="Phobius"/>
    </source>
</evidence>
<dbReference type="Pfam" id="PF00892">
    <property type="entry name" value="EamA"/>
    <property type="match status" value="2"/>
</dbReference>
<keyword evidence="9" id="KW-1185">Reference proteome</keyword>
<dbReference type="InterPro" id="IPR000620">
    <property type="entry name" value="EamA_dom"/>
</dbReference>
<dbReference type="Proteomes" id="UP000183613">
    <property type="component" value="Unassembled WGS sequence"/>
</dbReference>
<feature type="domain" description="EamA" evidence="7">
    <location>
        <begin position="20"/>
        <end position="148"/>
    </location>
</feature>
<dbReference type="OrthoDB" id="5186724at2"/>
<dbReference type="EMBL" id="FNUD01000002">
    <property type="protein sequence ID" value="SEE64766.1"/>
    <property type="molecule type" value="Genomic_DNA"/>
</dbReference>
<organism evidence="8 9">
    <name type="scientific">Pseudomonas deceptionensis</name>
    <dbReference type="NCBI Taxonomy" id="882211"/>
    <lineage>
        <taxon>Bacteria</taxon>
        <taxon>Pseudomonadati</taxon>
        <taxon>Pseudomonadota</taxon>
        <taxon>Gammaproteobacteria</taxon>
        <taxon>Pseudomonadales</taxon>
        <taxon>Pseudomonadaceae</taxon>
        <taxon>Pseudomonas</taxon>
    </lineage>
</organism>
<dbReference type="InterPro" id="IPR050638">
    <property type="entry name" value="AA-Vitamin_Transporters"/>
</dbReference>
<feature type="transmembrane region" description="Helical" evidence="6">
    <location>
        <begin position="163"/>
        <end position="184"/>
    </location>
</feature>
<dbReference type="AlphaFoldDB" id="A0A0J6GIF7"/>
<keyword evidence="4 6" id="KW-1133">Transmembrane helix</keyword>
<dbReference type="GO" id="GO:0016020">
    <property type="term" value="C:membrane"/>
    <property type="evidence" value="ECO:0007669"/>
    <property type="project" value="UniProtKB-SubCell"/>
</dbReference>
<evidence type="ECO:0000259" key="7">
    <source>
        <dbReference type="Pfam" id="PF00892"/>
    </source>
</evidence>
<dbReference type="InterPro" id="IPR037185">
    <property type="entry name" value="EmrE-like"/>
</dbReference>
<comment type="caution">
    <text evidence="8">The sequence shown here is derived from an EMBL/GenBank/DDBJ whole genome shotgun (WGS) entry which is preliminary data.</text>
</comment>